<reference evidence="2" key="1">
    <citation type="submission" date="2015-07" db="EMBL/GenBank/DDBJ databases">
        <authorList>
            <person name="Urmite Genomes"/>
        </authorList>
    </citation>
    <scope>NUCLEOTIDE SEQUENCE [LARGE SCALE GENOMIC DNA]</scope>
    <source>
        <strain evidence="2">type strain: ATCC 49404</strain>
    </source>
</reference>
<dbReference type="EMBL" id="CWKH01000001">
    <property type="protein sequence ID" value="CRZ13886.1"/>
    <property type="molecule type" value="Genomic_DNA"/>
</dbReference>
<dbReference type="OrthoDB" id="242138at2"/>
<evidence type="ECO:0000313" key="2">
    <source>
        <dbReference type="Proteomes" id="UP000199147"/>
    </source>
</evidence>
<protein>
    <submittedName>
        <fullName evidence="1">Uncharacterized protein</fullName>
    </submittedName>
</protein>
<proteinExistence type="predicted"/>
<dbReference type="Proteomes" id="UP000199147">
    <property type="component" value="Unassembled WGS sequence"/>
</dbReference>
<gene>
    <name evidence="1" type="ORF">BN2156_00729</name>
</gene>
<organism evidence="1 2">
    <name type="scientific">Mycolicibacterium neworleansense</name>
    <dbReference type="NCBI Taxonomy" id="146018"/>
    <lineage>
        <taxon>Bacteria</taxon>
        <taxon>Bacillati</taxon>
        <taxon>Actinomycetota</taxon>
        <taxon>Actinomycetes</taxon>
        <taxon>Mycobacteriales</taxon>
        <taxon>Mycobacteriaceae</taxon>
        <taxon>Mycolicibacterium</taxon>
    </lineage>
</organism>
<sequence>MTRYELPDVSDLIRLGEPHEHAITVYAETAPGPDEREKSLLTAKSAVDQALRTIRESGARHAVEQQLRSRWTEIAASDLWLSLSRSVAIFISDDFHEVYVLPNALEKQLQVGRYFDIGQLVRAVTTPQEAYALTLSADGWNLWRATASTRVEELELTGEYAVDVADATNRATVRDRGHVRRLVGDEGKKVLLDQYAKRVADAVDAELGRLDPAAERPLYLFATNPLLDMYRGLDHKRRIVPVPGAADQLRPDQIDGAIRESLPALNSEQASAWVDELGDEVSKGLVATDLGDIARAAAAGAVDTLVYNFTVDVLGRIEADTGALHYDDSGYDLLSRIAVMVLDRGGSTYAVRPDEITADIWNQTAAAKLRFALA</sequence>
<dbReference type="STRING" id="146018.BN2156_00729"/>
<dbReference type="RefSeq" id="WP_090510304.1">
    <property type="nucleotide sequence ID" value="NZ_CWKH01000001.1"/>
</dbReference>
<name>A0A0H5RJG4_9MYCO</name>
<dbReference type="InterPro" id="IPR041638">
    <property type="entry name" value="BaeRF_family11"/>
</dbReference>
<accession>A0A0H5RJG4</accession>
<dbReference type="Pfam" id="PF18855">
    <property type="entry name" value="baeRF_family11"/>
    <property type="match status" value="1"/>
</dbReference>
<keyword evidence="2" id="KW-1185">Reference proteome</keyword>
<evidence type="ECO:0000313" key="1">
    <source>
        <dbReference type="EMBL" id="CRZ13886.1"/>
    </source>
</evidence>
<dbReference type="AlphaFoldDB" id="A0A0H5RJG4"/>